<accession>A0A8J4CT44</accession>
<evidence type="ECO:0000256" key="1">
    <source>
        <dbReference type="ARBA" id="ARBA00006836"/>
    </source>
</evidence>
<dbReference type="InterPro" id="IPR009829">
    <property type="entry name" value="SKA1"/>
</dbReference>
<feature type="region of interest" description="Disordered" evidence="2">
    <location>
        <begin position="126"/>
        <end position="146"/>
    </location>
</feature>
<keyword evidence="4" id="KW-1185">Reference proteome</keyword>
<dbReference type="GO" id="GO:0008017">
    <property type="term" value="F:microtubule binding"/>
    <property type="evidence" value="ECO:0007669"/>
    <property type="project" value="InterPro"/>
</dbReference>
<name>A0A8J4CT44_9CHLO</name>
<dbReference type="PANTHER" id="PTHR28573">
    <property type="entry name" value="SPINDLE AND KINETOCHORE-ASSOCIATED PROTEIN 1"/>
    <property type="match status" value="1"/>
</dbReference>
<protein>
    <submittedName>
        <fullName evidence="3">Uncharacterized protein</fullName>
    </submittedName>
</protein>
<evidence type="ECO:0000313" key="3">
    <source>
        <dbReference type="EMBL" id="GIL86211.1"/>
    </source>
</evidence>
<dbReference type="AlphaFoldDB" id="A0A8J4CT44"/>
<comment type="similarity">
    <text evidence="1">Belongs to the SKA1 family.</text>
</comment>
<dbReference type="PANTHER" id="PTHR28573:SF1">
    <property type="entry name" value="SPINDLE AND KINETOCHORE-ASSOCIATED PROTEIN 1"/>
    <property type="match status" value="1"/>
</dbReference>
<dbReference type="Proteomes" id="UP000747110">
    <property type="component" value="Unassembled WGS sequence"/>
</dbReference>
<proteinExistence type="inferred from homology"/>
<dbReference type="Pfam" id="PF07160">
    <property type="entry name" value="SKA1"/>
    <property type="match status" value="1"/>
</dbReference>
<dbReference type="GO" id="GO:0072686">
    <property type="term" value="C:mitotic spindle"/>
    <property type="evidence" value="ECO:0007669"/>
    <property type="project" value="TreeGrafter"/>
</dbReference>
<dbReference type="EMBL" id="BNCP01000035">
    <property type="protein sequence ID" value="GIL86211.1"/>
    <property type="molecule type" value="Genomic_DNA"/>
</dbReference>
<dbReference type="OrthoDB" id="5962at2759"/>
<organism evidence="3 4">
    <name type="scientific">Volvox reticuliferus</name>
    <dbReference type="NCBI Taxonomy" id="1737510"/>
    <lineage>
        <taxon>Eukaryota</taxon>
        <taxon>Viridiplantae</taxon>
        <taxon>Chlorophyta</taxon>
        <taxon>core chlorophytes</taxon>
        <taxon>Chlorophyceae</taxon>
        <taxon>CS clade</taxon>
        <taxon>Chlamydomonadales</taxon>
        <taxon>Volvocaceae</taxon>
        <taxon>Volvox</taxon>
    </lineage>
</organism>
<sequence length="301" mass="32310">MDTCRDLGAAISERIAELKRLALLRLEDDAKELFHQDMSGLEASVRALEDQFSSLKAFVQKELSAVAKVEALIDASRIQSEHLQAIATNLPARLPRPANSSVQGISLASAGMGGLGPGQLDGLKSGGSAGGIAMAPTGGDDAGRRRKEAPRWYVAEREFEAVSSYLRGRLLPDKVNSALDELAGHAQNNSKLIAAVKGGGNKLAPADRKRAAELLHSVAMKDGVKGHYWFLESDLRDGVAIKLDKTGKSILTLLRHLGRLQEPGNAWYFGERAEIFNNKLVGEFPMQSGPSSEPSPQGLLH</sequence>
<evidence type="ECO:0000256" key="2">
    <source>
        <dbReference type="SAM" id="MobiDB-lite"/>
    </source>
</evidence>
<dbReference type="InterPro" id="IPR042031">
    <property type="entry name" value="SKA1_MBD_sf"/>
</dbReference>
<comment type="caution">
    <text evidence="3">The sequence shown here is derived from an EMBL/GenBank/DDBJ whole genome shotgun (WGS) entry which is preliminary data.</text>
</comment>
<dbReference type="GO" id="GO:0000940">
    <property type="term" value="C:outer kinetochore"/>
    <property type="evidence" value="ECO:0007669"/>
    <property type="project" value="TreeGrafter"/>
</dbReference>
<dbReference type="GO" id="GO:0000278">
    <property type="term" value="P:mitotic cell cycle"/>
    <property type="evidence" value="ECO:0007669"/>
    <property type="project" value="TreeGrafter"/>
</dbReference>
<dbReference type="GO" id="GO:0005876">
    <property type="term" value="C:spindle microtubule"/>
    <property type="evidence" value="ECO:0007669"/>
    <property type="project" value="TreeGrafter"/>
</dbReference>
<gene>
    <name evidence="3" type="ORF">Vretifemale_14589</name>
</gene>
<reference evidence="3" key="1">
    <citation type="journal article" date="2021" name="Proc. Natl. Acad. Sci. U.S.A.">
        <title>Three genomes in the algal genus Volvox reveal the fate of a haploid sex-determining region after a transition to homothallism.</title>
        <authorList>
            <person name="Yamamoto K."/>
            <person name="Hamaji T."/>
            <person name="Kawai-Toyooka H."/>
            <person name="Matsuzaki R."/>
            <person name="Takahashi F."/>
            <person name="Nishimura Y."/>
            <person name="Kawachi M."/>
            <person name="Noguchi H."/>
            <person name="Minakuchi Y."/>
            <person name="Umen J.G."/>
            <person name="Toyoda A."/>
            <person name="Nozaki H."/>
        </authorList>
    </citation>
    <scope>NUCLEOTIDE SEQUENCE</scope>
    <source>
        <strain evidence="3">NIES-3786</strain>
    </source>
</reference>
<dbReference type="GO" id="GO:0051301">
    <property type="term" value="P:cell division"/>
    <property type="evidence" value="ECO:0007669"/>
    <property type="project" value="InterPro"/>
</dbReference>
<dbReference type="GO" id="GO:0031110">
    <property type="term" value="P:regulation of microtubule polymerization or depolymerization"/>
    <property type="evidence" value="ECO:0007669"/>
    <property type="project" value="TreeGrafter"/>
</dbReference>
<dbReference type="Gene3D" id="1.10.10.1890">
    <property type="entry name" value="Ska1 microtubule binding domain-like"/>
    <property type="match status" value="1"/>
</dbReference>
<evidence type="ECO:0000313" key="4">
    <source>
        <dbReference type="Proteomes" id="UP000747110"/>
    </source>
</evidence>
<dbReference type="GO" id="GO:0007059">
    <property type="term" value="P:chromosome segregation"/>
    <property type="evidence" value="ECO:0007669"/>
    <property type="project" value="InterPro"/>
</dbReference>